<evidence type="ECO:0000256" key="2">
    <source>
        <dbReference type="ARBA" id="ARBA00022617"/>
    </source>
</evidence>
<dbReference type="InterPro" id="IPR036280">
    <property type="entry name" value="Multihaem_cyt_sf"/>
</dbReference>
<evidence type="ECO:0000256" key="3">
    <source>
        <dbReference type="ARBA" id="ARBA00022723"/>
    </source>
</evidence>
<dbReference type="GO" id="GO:0020037">
    <property type="term" value="F:heme binding"/>
    <property type="evidence" value="ECO:0007669"/>
    <property type="project" value="InterPro"/>
</dbReference>
<keyword evidence="2" id="KW-0349">Heme</keyword>
<accession>A0AAU8GZV0</accession>
<dbReference type="InterPro" id="IPR020942">
    <property type="entry name" value="Cyt_c_III_dom"/>
</dbReference>
<dbReference type="EMBL" id="CP144374">
    <property type="protein sequence ID" value="XCH47939.1"/>
    <property type="molecule type" value="Genomic_DNA"/>
</dbReference>
<evidence type="ECO:0000256" key="5">
    <source>
        <dbReference type="ARBA" id="ARBA00023004"/>
    </source>
</evidence>
<dbReference type="RefSeq" id="WP_353685596.1">
    <property type="nucleotide sequence ID" value="NZ_CP144374.1"/>
</dbReference>
<dbReference type="KEGG" id="tob:V4D31_06210"/>
<protein>
    <submittedName>
        <fullName evidence="7">Cytochrome c3 family protein</fullName>
    </submittedName>
</protein>
<organism evidence="7">
    <name type="scientific">Thermodesulfovibrio obliviosus</name>
    <dbReference type="NCBI Taxonomy" id="3118332"/>
    <lineage>
        <taxon>Bacteria</taxon>
        <taxon>Pseudomonadati</taxon>
        <taxon>Nitrospirota</taxon>
        <taxon>Thermodesulfovibrionia</taxon>
        <taxon>Thermodesulfovibrionales</taxon>
        <taxon>Thermodesulfovibrionaceae</taxon>
        <taxon>Thermodesulfovibrio</taxon>
    </lineage>
</organism>
<reference evidence="7" key="1">
    <citation type="submission" date="2024-01" db="EMBL/GenBank/DDBJ databases">
        <title>The first autotrophic representatives of the genus Thermodesulfovibrio.</title>
        <authorList>
            <person name="Maltseva A.I."/>
            <person name="Elcheninov A.G."/>
            <person name="Kublanov I.V."/>
            <person name="Lebedinsky A.V."/>
            <person name="Frolov E.N."/>
        </authorList>
    </citation>
    <scope>NUCLEOTIDE SEQUENCE</scope>
    <source>
        <strain evidence="7">3462-1</strain>
    </source>
</reference>
<keyword evidence="4" id="KW-0249">Electron transport</keyword>
<evidence type="ECO:0000259" key="6">
    <source>
        <dbReference type="Pfam" id="PF02085"/>
    </source>
</evidence>
<feature type="domain" description="Class III cytochrome C" evidence="6">
    <location>
        <begin position="32"/>
        <end position="120"/>
    </location>
</feature>
<dbReference type="Gene3D" id="3.90.10.10">
    <property type="entry name" value="Cytochrome C3"/>
    <property type="match status" value="1"/>
</dbReference>
<evidence type="ECO:0000256" key="4">
    <source>
        <dbReference type="ARBA" id="ARBA00022982"/>
    </source>
</evidence>
<proteinExistence type="predicted"/>
<evidence type="ECO:0000313" key="7">
    <source>
        <dbReference type="EMBL" id="XCH47939.1"/>
    </source>
</evidence>
<dbReference type="CDD" id="cd08168">
    <property type="entry name" value="Cytochrom_C3"/>
    <property type="match status" value="1"/>
</dbReference>
<keyword evidence="1" id="KW-0813">Transport</keyword>
<dbReference type="AlphaFoldDB" id="A0AAU8GZV0"/>
<sequence length="152" mass="18105">MLRCLQNLSVKAQRQVKILSQLHIKKYFGRLEYGTVLFEHQKHVEALTKAFKKPDERICQDCHVQDKFGEFSFEFPKNIDRKDSSLLKNAYHEQCLRCHQKLSFEKIKTGPVILSCRECHKKENDDMIVKHPSVEFDFSLHDKHVKKHKKRL</sequence>
<gene>
    <name evidence="7" type="ORF">V4D31_06210</name>
</gene>
<dbReference type="Pfam" id="PF02085">
    <property type="entry name" value="Cytochrom_CIII"/>
    <property type="match status" value="1"/>
</dbReference>
<name>A0AAU8GZV0_9BACT</name>
<dbReference type="GO" id="GO:0009055">
    <property type="term" value="F:electron transfer activity"/>
    <property type="evidence" value="ECO:0007669"/>
    <property type="project" value="InterPro"/>
</dbReference>
<evidence type="ECO:0000256" key="1">
    <source>
        <dbReference type="ARBA" id="ARBA00022448"/>
    </source>
</evidence>
<dbReference type="GO" id="GO:0046872">
    <property type="term" value="F:metal ion binding"/>
    <property type="evidence" value="ECO:0007669"/>
    <property type="project" value="UniProtKB-KW"/>
</dbReference>
<keyword evidence="3" id="KW-0479">Metal-binding</keyword>
<keyword evidence="5" id="KW-0408">Iron</keyword>
<dbReference type="SUPFAM" id="SSF48695">
    <property type="entry name" value="Multiheme cytochromes"/>
    <property type="match status" value="1"/>
</dbReference>